<evidence type="ECO:0000256" key="3">
    <source>
        <dbReference type="ARBA" id="ARBA00023274"/>
    </source>
</evidence>
<dbReference type="CDD" id="cd00403">
    <property type="entry name" value="Ribosomal_L1"/>
    <property type="match status" value="1"/>
</dbReference>
<dbReference type="KEGG" id="dan:6500613"/>
<dbReference type="SMR" id="B3M198"/>
<dbReference type="Gene3D" id="3.40.50.790">
    <property type="match status" value="1"/>
</dbReference>
<dbReference type="InterPro" id="IPR002143">
    <property type="entry name" value="Ribosomal_uL1"/>
</dbReference>
<organism evidence="5 6">
    <name type="scientific">Drosophila ananassae</name>
    <name type="common">Fruit fly</name>
    <dbReference type="NCBI Taxonomy" id="7217"/>
    <lineage>
        <taxon>Eukaryota</taxon>
        <taxon>Metazoa</taxon>
        <taxon>Ecdysozoa</taxon>
        <taxon>Arthropoda</taxon>
        <taxon>Hexapoda</taxon>
        <taxon>Insecta</taxon>
        <taxon>Pterygota</taxon>
        <taxon>Neoptera</taxon>
        <taxon>Endopterygota</taxon>
        <taxon>Diptera</taxon>
        <taxon>Brachycera</taxon>
        <taxon>Muscomorpha</taxon>
        <taxon>Ephydroidea</taxon>
        <taxon>Drosophilidae</taxon>
        <taxon>Drosophila</taxon>
        <taxon>Sophophora</taxon>
    </lineage>
</organism>
<gene>
    <name evidence="5" type="primary">Dana\GF17830</name>
    <name evidence="5" type="synonym">dana_GLEANR_19092</name>
    <name evidence="5" type="ORF">GF17830</name>
</gene>
<dbReference type="InterPro" id="IPR023674">
    <property type="entry name" value="Ribosomal_uL1-like"/>
</dbReference>
<proteinExistence type="inferred from homology"/>
<dbReference type="Pfam" id="PF00687">
    <property type="entry name" value="Ribosomal_L1"/>
    <property type="match status" value="1"/>
</dbReference>
<dbReference type="GO" id="GO:0006412">
    <property type="term" value="P:translation"/>
    <property type="evidence" value="ECO:0007669"/>
    <property type="project" value="InterPro"/>
</dbReference>
<dbReference type="InterPro" id="IPR028364">
    <property type="entry name" value="Ribosomal_uL1/biogenesis"/>
</dbReference>
<accession>B3M198</accession>
<keyword evidence="6" id="KW-1185">Reference proteome</keyword>
<dbReference type="AlphaFoldDB" id="B3M198"/>
<dbReference type="PhylomeDB" id="B3M198"/>
<keyword evidence="2" id="KW-0689">Ribosomal protein</keyword>
<dbReference type="STRING" id="7217.B3M198"/>
<sequence>MNSKVSFETLYETVGMVKRNSPSGPEHGFHENVELQIGLKNYNPQIQKRFKGSVLLQNIARPQLKVCVFGNQRHCDEARSIGVDFLDVEDLKILGCDKKYAKRLAKEYDEFLVSESLTKIVPRLLGPGLTNAGKFPTPLTHQESMRSKIDVISTSSLQMKKILCLNVTVGHVGMENEALTQNINLSIRFLVSLLKENWRNVRSLHIKTAMGQPQRIY</sequence>
<reference evidence="5 6" key="1">
    <citation type="journal article" date="2007" name="Nature">
        <title>Evolution of genes and genomes on the Drosophila phylogeny.</title>
        <authorList>
            <consortium name="Drosophila 12 Genomes Consortium"/>
            <person name="Clark A.G."/>
            <person name="Eisen M.B."/>
            <person name="Smith D.R."/>
            <person name="Bergman C.M."/>
            <person name="Oliver B."/>
            <person name="Markow T.A."/>
            <person name="Kaufman T.C."/>
            <person name="Kellis M."/>
            <person name="Gelbart W."/>
            <person name="Iyer V.N."/>
            <person name="Pollard D.A."/>
            <person name="Sackton T.B."/>
            <person name="Larracuente A.M."/>
            <person name="Singh N.D."/>
            <person name="Abad J.P."/>
            <person name="Abt D.N."/>
            <person name="Adryan B."/>
            <person name="Aguade M."/>
            <person name="Akashi H."/>
            <person name="Anderson W.W."/>
            <person name="Aquadro C.F."/>
            <person name="Ardell D.H."/>
            <person name="Arguello R."/>
            <person name="Artieri C.G."/>
            <person name="Barbash D.A."/>
            <person name="Barker D."/>
            <person name="Barsanti P."/>
            <person name="Batterham P."/>
            <person name="Batzoglou S."/>
            <person name="Begun D."/>
            <person name="Bhutkar A."/>
            <person name="Blanco E."/>
            <person name="Bosak S.A."/>
            <person name="Bradley R.K."/>
            <person name="Brand A.D."/>
            <person name="Brent M.R."/>
            <person name="Brooks A.N."/>
            <person name="Brown R.H."/>
            <person name="Butlin R.K."/>
            <person name="Caggese C."/>
            <person name="Calvi B.R."/>
            <person name="Bernardo de Carvalho A."/>
            <person name="Caspi A."/>
            <person name="Castrezana S."/>
            <person name="Celniker S.E."/>
            <person name="Chang J.L."/>
            <person name="Chapple C."/>
            <person name="Chatterji S."/>
            <person name="Chinwalla A."/>
            <person name="Civetta A."/>
            <person name="Clifton S.W."/>
            <person name="Comeron J.M."/>
            <person name="Costello J.C."/>
            <person name="Coyne J.A."/>
            <person name="Daub J."/>
            <person name="David R.G."/>
            <person name="Delcher A.L."/>
            <person name="Delehaunty K."/>
            <person name="Do C.B."/>
            <person name="Ebling H."/>
            <person name="Edwards K."/>
            <person name="Eickbush T."/>
            <person name="Evans J.D."/>
            <person name="Filipski A."/>
            <person name="Findeiss S."/>
            <person name="Freyhult E."/>
            <person name="Fulton L."/>
            <person name="Fulton R."/>
            <person name="Garcia A.C."/>
            <person name="Gardiner A."/>
            <person name="Garfield D.A."/>
            <person name="Garvin B.E."/>
            <person name="Gibson G."/>
            <person name="Gilbert D."/>
            <person name="Gnerre S."/>
            <person name="Godfrey J."/>
            <person name="Good R."/>
            <person name="Gotea V."/>
            <person name="Gravely B."/>
            <person name="Greenberg A.J."/>
            <person name="Griffiths-Jones S."/>
            <person name="Gross S."/>
            <person name="Guigo R."/>
            <person name="Gustafson E.A."/>
            <person name="Haerty W."/>
            <person name="Hahn M.W."/>
            <person name="Halligan D.L."/>
            <person name="Halpern A.L."/>
            <person name="Halter G.M."/>
            <person name="Han M.V."/>
            <person name="Heger A."/>
            <person name="Hillier L."/>
            <person name="Hinrichs A.S."/>
            <person name="Holmes I."/>
            <person name="Hoskins R.A."/>
            <person name="Hubisz M.J."/>
            <person name="Hultmark D."/>
            <person name="Huntley M.A."/>
            <person name="Jaffe D.B."/>
            <person name="Jagadeeshan S."/>
            <person name="Jeck W.R."/>
            <person name="Johnson J."/>
            <person name="Jones C.D."/>
            <person name="Jordan W.C."/>
            <person name="Karpen G.H."/>
            <person name="Kataoka E."/>
            <person name="Keightley P.D."/>
            <person name="Kheradpour P."/>
            <person name="Kirkness E.F."/>
            <person name="Koerich L.B."/>
            <person name="Kristiansen K."/>
            <person name="Kudrna D."/>
            <person name="Kulathinal R.J."/>
            <person name="Kumar S."/>
            <person name="Kwok R."/>
            <person name="Lander E."/>
            <person name="Langley C.H."/>
            <person name="Lapoint R."/>
            <person name="Lazzaro B.P."/>
            <person name="Lee S.J."/>
            <person name="Levesque L."/>
            <person name="Li R."/>
            <person name="Lin C.F."/>
            <person name="Lin M.F."/>
            <person name="Lindblad-Toh K."/>
            <person name="Llopart A."/>
            <person name="Long M."/>
            <person name="Low L."/>
            <person name="Lozovsky E."/>
            <person name="Lu J."/>
            <person name="Luo M."/>
            <person name="Machado C.A."/>
            <person name="Makalowski W."/>
            <person name="Marzo M."/>
            <person name="Matsuda M."/>
            <person name="Matzkin L."/>
            <person name="McAllister B."/>
            <person name="McBride C.S."/>
            <person name="McKernan B."/>
            <person name="McKernan K."/>
            <person name="Mendez-Lago M."/>
            <person name="Minx P."/>
            <person name="Mollenhauer M.U."/>
            <person name="Montooth K."/>
            <person name="Mount S.M."/>
            <person name="Mu X."/>
            <person name="Myers E."/>
            <person name="Negre B."/>
            <person name="Newfeld S."/>
            <person name="Nielsen R."/>
            <person name="Noor M.A."/>
            <person name="O'Grady P."/>
            <person name="Pachter L."/>
            <person name="Papaceit M."/>
            <person name="Parisi M.J."/>
            <person name="Parisi M."/>
            <person name="Parts L."/>
            <person name="Pedersen J.S."/>
            <person name="Pesole G."/>
            <person name="Phillippy A.M."/>
            <person name="Ponting C.P."/>
            <person name="Pop M."/>
            <person name="Porcelli D."/>
            <person name="Powell J.R."/>
            <person name="Prohaska S."/>
            <person name="Pruitt K."/>
            <person name="Puig M."/>
            <person name="Quesneville H."/>
            <person name="Ram K.R."/>
            <person name="Rand D."/>
            <person name="Rasmussen M.D."/>
            <person name="Reed L.K."/>
            <person name="Reenan R."/>
            <person name="Reily A."/>
            <person name="Remington K.A."/>
            <person name="Rieger T.T."/>
            <person name="Ritchie M.G."/>
            <person name="Robin C."/>
            <person name="Rogers Y.H."/>
            <person name="Rohde C."/>
            <person name="Rozas J."/>
            <person name="Rubenfield M.J."/>
            <person name="Ruiz A."/>
            <person name="Russo S."/>
            <person name="Salzberg S.L."/>
            <person name="Sanchez-Gracia A."/>
            <person name="Saranga D.J."/>
            <person name="Sato H."/>
            <person name="Schaeffer S.W."/>
            <person name="Schatz M.C."/>
            <person name="Schlenke T."/>
            <person name="Schwartz R."/>
            <person name="Segarra C."/>
            <person name="Singh R.S."/>
            <person name="Sirot L."/>
            <person name="Sirota M."/>
            <person name="Sisneros N.B."/>
            <person name="Smith C.D."/>
            <person name="Smith T.F."/>
            <person name="Spieth J."/>
            <person name="Stage D.E."/>
            <person name="Stark A."/>
            <person name="Stephan W."/>
            <person name="Strausberg R.L."/>
            <person name="Strempel S."/>
            <person name="Sturgill D."/>
            <person name="Sutton G."/>
            <person name="Sutton G.G."/>
            <person name="Tao W."/>
            <person name="Teichmann S."/>
            <person name="Tobari Y.N."/>
            <person name="Tomimura Y."/>
            <person name="Tsolas J.M."/>
            <person name="Valente V.L."/>
            <person name="Venter E."/>
            <person name="Venter J.C."/>
            <person name="Vicario S."/>
            <person name="Vieira F.G."/>
            <person name="Vilella A.J."/>
            <person name="Villasante A."/>
            <person name="Walenz B."/>
            <person name="Wang J."/>
            <person name="Wasserman M."/>
            <person name="Watts T."/>
            <person name="Wilson D."/>
            <person name="Wilson R.K."/>
            <person name="Wing R.A."/>
            <person name="Wolfner M.F."/>
            <person name="Wong A."/>
            <person name="Wong G.K."/>
            <person name="Wu C.I."/>
            <person name="Wu G."/>
            <person name="Yamamoto D."/>
            <person name="Yang H.P."/>
            <person name="Yang S.P."/>
            <person name="Yorke J.A."/>
            <person name="Yoshida K."/>
            <person name="Zdobnov E."/>
            <person name="Zhang P."/>
            <person name="Zhang Y."/>
            <person name="Zimin A.V."/>
            <person name="Baldwin J."/>
            <person name="Abdouelleil A."/>
            <person name="Abdulkadir J."/>
            <person name="Abebe A."/>
            <person name="Abera B."/>
            <person name="Abreu J."/>
            <person name="Acer S.C."/>
            <person name="Aftuck L."/>
            <person name="Alexander A."/>
            <person name="An P."/>
            <person name="Anderson E."/>
            <person name="Anderson S."/>
            <person name="Arachi H."/>
            <person name="Azer M."/>
            <person name="Bachantsang P."/>
            <person name="Barry A."/>
            <person name="Bayul T."/>
            <person name="Berlin A."/>
            <person name="Bessette D."/>
            <person name="Bloom T."/>
            <person name="Blye J."/>
            <person name="Boguslavskiy L."/>
            <person name="Bonnet C."/>
            <person name="Boukhgalter B."/>
            <person name="Bourzgui I."/>
            <person name="Brown A."/>
            <person name="Cahill P."/>
            <person name="Channer S."/>
            <person name="Cheshatsang Y."/>
            <person name="Chuda L."/>
            <person name="Citroen M."/>
            <person name="Collymore A."/>
            <person name="Cooke P."/>
            <person name="Costello M."/>
            <person name="D'Aco K."/>
            <person name="Daza R."/>
            <person name="De Haan G."/>
            <person name="DeGray S."/>
            <person name="DeMaso C."/>
            <person name="Dhargay N."/>
            <person name="Dooley K."/>
            <person name="Dooley E."/>
            <person name="Doricent M."/>
            <person name="Dorje P."/>
            <person name="Dorjee K."/>
            <person name="Dupes A."/>
            <person name="Elong R."/>
            <person name="Falk J."/>
            <person name="Farina A."/>
            <person name="Faro S."/>
            <person name="Ferguson D."/>
            <person name="Fisher S."/>
            <person name="Foley C.D."/>
            <person name="Franke A."/>
            <person name="Friedrich D."/>
            <person name="Gadbois L."/>
            <person name="Gearin G."/>
            <person name="Gearin C.R."/>
            <person name="Giannoukos G."/>
            <person name="Goode T."/>
            <person name="Graham J."/>
            <person name="Grandbois E."/>
            <person name="Grewal S."/>
            <person name="Gyaltsen K."/>
            <person name="Hafez N."/>
            <person name="Hagos B."/>
            <person name="Hall J."/>
            <person name="Henson C."/>
            <person name="Hollinger A."/>
            <person name="Honan T."/>
            <person name="Huard M.D."/>
            <person name="Hughes L."/>
            <person name="Hurhula B."/>
            <person name="Husby M.E."/>
            <person name="Kamat A."/>
            <person name="Kanga B."/>
            <person name="Kashin S."/>
            <person name="Khazanovich D."/>
            <person name="Kisner P."/>
            <person name="Lance K."/>
            <person name="Lara M."/>
            <person name="Lee W."/>
            <person name="Lennon N."/>
            <person name="Letendre F."/>
            <person name="LeVine R."/>
            <person name="Lipovsky A."/>
            <person name="Liu X."/>
            <person name="Liu J."/>
            <person name="Liu S."/>
            <person name="Lokyitsang T."/>
            <person name="Lokyitsang Y."/>
            <person name="Lubonja R."/>
            <person name="Lui A."/>
            <person name="MacDonald P."/>
            <person name="Magnisalis V."/>
            <person name="Maru K."/>
            <person name="Matthews C."/>
            <person name="McCusker W."/>
            <person name="McDonough S."/>
            <person name="Mehta T."/>
            <person name="Meldrim J."/>
            <person name="Meneus L."/>
            <person name="Mihai O."/>
            <person name="Mihalev A."/>
            <person name="Mihova T."/>
            <person name="Mittelman R."/>
            <person name="Mlenga V."/>
            <person name="Montmayeur A."/>
            <person name="Mulrain L."/>
            <person name="Navidi A."/>
            <person name="Naylor J."/>
            <person name="Negash T."/>
            <person name="Nguyen T."/>
            <person name="Nguyen N."/>
            <person name="Nicol R."/>
            <person name="Norbu C."/>
            <person name="Norbu N."/>
            <person name="Novod N."/>
            <person name="O'Neill B."/>
            <person name="Osman S."/>
            <person name="Markiewicz E."/>
            <person name="Oyono O.L."/>
            <person name="Patti C."/>
            <person name="Phunkhang P."/>
            <person name="Pierre F."/>
            <person name="Priest M."/>
            <person name="Raghuraman S."/>
            <person name="Rege F."/>
            <person name="Reyes R."/>
            <person name="Rise C."/>
            <person name="Rogov P."/>
            <person name="Ross K."/>
            <person name="Ryan E."/>
            <person name="Settipalli S."/>
            <person name="Shea T."/>
            <person name="Sherpa N."/>
            <person name="Shi L."/>
            <person name="Shih D."/>
            <person name="Sparrow T."/>
            <person name="Spaulding J."/>
            <person name="Stalker J."/>
            <person name="Stange-Thomann N."/>
            <person name="Stavropoulos S."/>
            <person name="Stone C."/>
            <person name="Strader C."/>
            <person name="Tesfaye S."/>
            <person name="Thomson T."/>
            <person name="Thoulutsang Y."/>
            <person name="Thoulutsang D."/>
            <person name="Topham K."/>
            <person name="Topping I."/>
            <person name="Tsamla T."/>
            <person name="Vassiliev H."/>
            <person name="Vo A."/>
            <person name="Wangchuk T."/>
            <person name="Wangdi T."/>
            <person name="Weiand M."/>
            <person name="Wilkinson J."/>
            <person name="Wilson A."/>
            <person name="Yadav S."/>
            <person name="Young G."/>
            <person name="Yu Q."/>
            <person name="Zembek L."/>
            <person name="Zhong D."/>
            <person name="Zimmer A."/>
            <person name="Zwirko Z."/>
            <person name="Jaffe D.B."/>
            <person name="Alvarez P."/>
            <person name="Brockman W."/>
            <person name="Butler J."/>
            <person name="Chin C."/>
            <person name="Gnerre S."/>
            <person name="Grabherr M."/>
            <person name="Kleber M."/>
            <person name="Mauceli E."/>
            <person name="MacCallum I."/>
        </authorList>
    </citation>
    <scope>NUCLEOTIDE SEQUENCE [LARGE SCALE GENOMIC DNA]</scope>
    <source>
        <strain evidence="6">Tucson 14024-0371.13</strain>
    </source>
</reference>
<dbReference type="PANTHER" id="PTHR23105">
    <property type="entry name" value="RIBOSOMAL PROTEIN L7AE FAMILY MEMBER"/>
    <property type="match status" value="1"/>
</dbReference>
<comment type="similarity">
    <text evidence="1">Belongs to the universal ribosomal protein uL1 family.</text>
</comment>
<dbReference type="GO" id="GO:0003723">
    <property type="term" value="F:RNA binding"/>
    <property type="evidence" value="ECO:0007669"/>
    <property type="project" value="InterPro"/>
</dbReference>
<dbReference type="PIRSF" id="PIRSF002155">
    <property type="entry name" value="Ribosomal_L1"/>
    <property type="match status" value="1"/>
</dbReference>
<dbReference type="eggNOG" id="KOG1570">
    <property type="taxonomic scope" value="Eukaryota"/>
</dbReference>
<dbReference type="Gene3D" id="3.30.190.20">
    <property type="match status" value="1"/>
</dbReference>
<protein>
    <recommendedName>
        <fullName evidence="4">Large ribosomal subunit protein uL1</fullName>
    </recommendedName>
</protein>
<evidence type="ECO:0000313" key="5">
    <source>
        <dbReference type="EMBL" id="EDV42125.1"/>
    </source>
</evidence>
<dbReference type="Proteomes" id="UP000007801">
    <property type="component" value="Unassembled WGS sequence"/>
</dbReference>
<dbReference type="CTD" id="41811"/>
<dbReference type="FunFam" id="3.40.50.790:FF:000005">
    <property type="entry name" value="50S ribosomal protein L1"/>
    <property type="match status" value="1"/>
</dbReference>
<dbReference type="GeneID" id="6500613"/>
<evidence type="ECO:0000256" key="2">
    <source>
        <dbReference type="ARBA" id="ARBA00022980"/>
    </source>
</evidence>
<evidence type="ECO:0000256" key="4">
    <source>
        <dbReference type="ARBA" id="ARBA00035241"/>
    </source>
</evidence>
<keyword evidence="3" id="KW-0687">Ribonucleoprotein</keyword>
<dbReference type="GO" id="GO:0015934">
    <property type="term" value="C:large ribosomal subunit"/>
    <property type="evidence" value="ECO:0007669"/>
    <property type="project" value="InterPro"/>
</dbReference>
<dbReference type="InParanoid" id="B3M198"/>
<evidence type="ECO:0000256" key="1">
    <source>
        <dbReference type="ARBA" id="ARBA00010531"/>
    </source>
</evidence>
<dbReference type="GO" id="GO:0003735">
    <property type="term" value="F:structural constituent of ribosome"/>
    <property type="evidence" value="ECO:0007669"/>
    <property type="project" value="InterPro"/>
</dbReference>
<evidence type="ECO:0000313" key="6">
    <source>
        <dbReference type="Proteomes" id="UP000007801"/>
    </source>
</evidence>
<dbReference type="SUPFAM" id="SSF56808">
    <property type="entry name" value="Ribosomal protein L1"/>
    <property type="match status" value="1"/>
</dbReference>
<dbReference type="HOGENOM" id="CLU_062853_3_0_1"/>
<dbReference type="OMA" id="MKRMECL"/>
<dbReference type="EMBL" id="CH902617">
    <property type="protein sequence ID" value="EDV42125.1"/>
    <property type="molecule type" value="Genomic_DNA"/>
</dbReference>
<name>B3M198_DROAN</name>
<dbReference type="OrthoDB" id="10251727at2759"/>
<dbReference type="InterPro" id="IPR050257">
    <property type="entry name" value="eL8/uL1-like"/>
</dbReference>
<dbReference type="InterPro" id="IPR016095">
    <property type="entry name" value="Ribosomal_uL1_3-a/b-sand"/>
</dbReference>